<dbReference type="InterPro" id="IPR053185">
    <property type="entry name" value="SET_domain_protein"/>
</dbReference>
<feature type="compositionally biased region" description="Pro residues" evidence="1">
    <location>
        <begin position="15"/>
        <end position="32"/>
    </location>
</feature>
<dbReference type="OrthoDB" id="265717at2759"/>
<dbReference type="AlphaFoldDB" id="A0A2T6ZWE8"/>
<feature type="domain" description="SET" evidence="2">
    <location>
        <begin position="31"/>
        <end position="156"/>
    </location>
</feature>
<organism evidence="3 4">
    <name type="scientific">Tuber borchii</name>
    <name type="common">White truffle</name>
    <dbReference type="NCBI Taxonomy" id="42251"/>
    <lineage>
        <taxon>Eukaryota</taxon>
        <taxon>Fungi</taxon>
        <taxon>Dikarya</taxon>
        <taxon>Ascomycota</taxon>
        <taxon>Pezizomycotina</taxon>
        <taxon>Pezizomycetes</taxon>
        <taxon>Pezizales</taxon>
        <taxon>Tuberaceae</taxon>
        <taxon>Tuber</taxon>
    </lineage>
</organism>
<feature type="compositionally biased region" description="Basic and acidic residues" evidence="1">
    <location>
        <begin position="1"/>
        <end position="10"/>
    </location>
</feature>
<dbReference type="EMBL" id="NESQ01000081">
    <property type="protein sequence ID" value="PUU79822.1"/>
    <property type="molecule type" value="Genomic_DNA"/>
</dbReference>
<proteinExistence type="predicted"/>
<keyword evidence="4" id="KW-1185">Reference proteome</keyword>
<evidence type="ECO:0000256" key="1">
    <source>
        <dbReference type="SAM" id="MobiDB-lite"/>
    </source>
</evidence>
<accession>A0A2T6ZWE8</accession>
<dbReference type="SUPFAM" id="SSF82199">
    <property type="entry name" value="SET domain"/>
    <property type="match status" value="1"/>
</dbReference>
<name>A0A2T6ZWE8_TUBBO</name>
<dbReference type="Gene3D" id="2.170.270.10">
    <property type="entry name" value="SET domain"/>
    <property type="match status" value="1"/>
</dbReference>
<dbReference type="InterPro" id="IPR046341">
    <property type="entry name" value="SET_dom_sf"/>
</dbReference>
<dbReference type="PANTHER" id="PTHR47332">
    <property type="entry name" value="SET DOMAIN-CONTAINING PROTEIN 5"/>
    <property type="match status" value="1"/>
</dbReference>
<feature type="region of interest" description="Disordered" evidence="1">
    <location>
        <begin position="1"/>
        <end position="40"/>
    </location>
</feature>
<reference evidence="3 4" key="1">
    <citation type="submission" date="2017-04" db="EMBL/GenBank/DDBJ databases">
        <title>Draft genome sequence of Tuber borchii Vittad., a whitish edible truffle.</title>
        <authorList>
            <consortium name="DOE Joint Genome Institute"/>
            <person name="Murat C."/>
            <person name="Kuo A."/>
            <person name="Barry K.W."/>
            <person name="Clum A."/>
            <person name="Dockter R.B."/>
            <person name="Fauchery L."/>
            <person name="Iotti M."/>
            <person name="Kohler A."/>
            <person name="Labutti K."/>
            <person name="Lindquist E.A."/>
            <person name="Lipzen A."/>
            <person name="Ohm R.A."/>
            <person name="Wang M."/>
            <person name="Grigoriev I.V."/>
            <person name="Zambonelli A."/>
            <person name="Martin F.M."/>
        </authorList>
    </citation>
    <scope>NUCLEOTIDE SEQUENCE [LARGE SCALE GENOMIC DNA]</scope>
    <source>
        <strain evidence="3 4">Tbo3840</strain>
    </source>
</reference>
<comment type="caution">
    <text evidence="3">The sequence shown here is derived from an EMBL/GenBank/DDBJ whole genome shotgun (WGS) entry which is preliminary data.</text>
</comment>
<gene>
    <name evidence="3" type="ORF">B9Z19DRAFT_1124602</name>
</gene>
<dbReference type="PANTHER" id="PTHR47332:SF4">
    <property type="entry name" value="SET DOMAIN-CONTAINING PROTEIN 5"/>
    <property type="match status" value="1"/>
</dbReference>
<evidence type="ECO:0000259" key="2">
    <source>
        <dbReference type="PROSITE" id="PS50280"/>
    </source>
</evidence>
<sequence length="156" mass="16663">MIKRKQEESSHLPLAHPPKPTITSLPPLPPPSIATAPTTPEPPKPYFKIIQLANEVLGAIATSTIPENTLLFSEPPLRMITHSSETRKSERVKAAFAALSGGLKALFLSLAGGTEAGVEGVWKCNNFMMTSEGLENAVFALASRINHSCDGGENAY</sequence>
<evidence type="ECO:0000313" key="4">
    <source>
        <dbReference type="Proteomes" id="UP000244722"/>
    </source>
</evidence>
<evidence type="ECO:0000313" key="3">
    <source>
        <dbReference type="EMBL" id="PUU79822.1"/>
    </source>
</evidence>
<dbReference type="InterPro" id="IPR001214">
    <property type="entry name" value="SET_dom"/>
</dbReference>
<dbReference type="Proteomes" id="UP000244722">
    <property type="component" value="Unassembled WGS sequence"/>
</dbReference>
<dbReference type="PROSITE" id="PS50280">
    <property type="entry name" value="SET"/>
    <property type="match status" value="1"/>
</dbReference>
<protein>
    <recommendedName>
        <fullName evidence="2">SET domain-containing protein</fullName>
    </recommendedName>
</protein>
<dbReference type="STRING" id="42251.A0A2T6ZWE8"/>